<dbReference type="InterPro" id="IPR045851">
    <property type="entry name" value="AMP-bd_C_sf"/>
</dbReference>
<dbReference type="GO" id="GO:0008610">
    <property type="term" value="P:lipid biosynthetic process"/>
    <property type="evidence" value="ECO:0007669"/>
    <property type="project" value="UniProtKB-ARBA"/>
</dbReference>
<dbReference type="SMART" id="SM00823">
    <property type="entry name" value="PKS_PP"/>
    <property type="match status" value="2"/>
</dbReference>
<sequence length="1890" mass="208962">MPPQPLARPTLIKLLEHSAGLNPEAIALLAPERLPLTYRQLLLQCQEVEAFLHTNGLGRSARVALVLPNGPEMALAFLSFGSYLTTAPLNPSYREAEFDFYLEDLQASALVVLEGSDSPALAVAQKRQIPVLTLTPRGDEGAGRFQLSGALALPPTPQEPAQPDDIALVLHTSGTTSRPKIVPLTQANLCHSAQNIAQTLQLTPQDRCLNVMPLFHIHGLIAAVLSSLTAGGSVVCTPGFYAPQFFPWLTEFTPSWYTAVPTMHQAILARAQGPVAHHSLRFIRSASSALPPQVMAELESVFQVPALEAYGMTEGSHQLASNPLPPAVRKPGSVGIAAGPEVAVMDDSGELLPQGSVGELVVRGANVTPGYENNPSANASSFTQGWFRTGDQGYIDPEGYVFLTGRLKEIINRGGEKIAPREIEEALLNHPDVTQAVSFAIPHARLGETVGAAVILREGRELSSETLRLFLTDTLADFKLPESILFLTEFPKGATGKLQRIGMAERLGVEPLQESIPTERVAYVAPQTPQQEQLVALWEAVLRVSPIGIHDHFFQLGGDSMLATQLLSRVRSLLAVEVRFVEFFQNPTVQGLSEQIAVSRGRHTTLLPLVAHSRHNAPLSLGQKALWFLSQLDPMSRAYHQTHVLRLDGPLKVRALERALVALGERHEALRTTISLVEGEPTQTILPTQPLVLTVHTIQEDELEACLTRFTQPLYDLDTGPLWRTQLLQVESGTLSDRHYLLFGMHHIVFDDGSKKILYEELLRLYATFEADLNQDSPLAPLPIQYADFTLWQQQWLQGTSRDEQLQYWVQQLADLPLLQLETDHPRPPLLTERGATLGSRLSVPLTQALKDLSTKNNSTLFMTLLAALSALLSHYSGQEDIPLGISIANRNQAELESMIGLLTNTLVIRTDLSGRPSFQALLERVRQRTLEAYTYQDLPFSTLVEVLVPERDMSRSPLVQVMLIQHHPPLKGCTCGELTVSDHEVARDTTDMDLNLFFQETPTGLEFQWNFNTDLFDSSTITRMQRHWETLLEAIVQAPDAPLLSLEILPTEEKQQLLVDFNATKMEIPQQCLHELIEQQVGKTPNAIALVFEDQSLTYSQLDQRANQLAHRLQSLGAGADTLVGISLKRSVEMVVALLATLKAGAAYVPIDPEYPEDRRQTIAEEARVVALITHDPDWSANETFSTLKPQVTVQPENLAYVIYTSGSTGTPKGAMNSHQGIVSHLLWMEAALKLTAADRILQKTPYGFDVSVWEFFLPLMIGATLVVAPPDLHRDAPGLIALIQKEAITTVHFVPSMLQIFLEEHTHRQCTTLKRVLCSGEALPPSVVQLFHQSLTAELHNLYGPTEAAVDVTHWPCLPNASPDVVPIGKPLWNTQLYVLNAQQRLVPLGKSGELYIGGTQLARGYLNRPELTAECFIDNPFGEGKLYKTGDLAKWLPDGNLLYLGRLDHQVKIRGIRIELAEIDVALERHPQVQQCVVVAHKDAITERHLVAYLVASKPIPVLELRAFLTKTLPDYMVPQRFIFLESFPLNPNGKVDRKALPAPERAPQELGSSLAPETPEEKRLAELWCQFLGTKQVGRHDNFFELGGHSFLAMRLFKAIEETFGVRIPLATLFQSPTLSQLAALLHPQTELSQSWRSLVAIQPNGARPAFFCVHAIGANLLNYRLLAQHLGQDQPFYGLQSQGLDGLQPPHSSVEEMAAHYLTELRTVQPHGPYRLGGGSAGGTIAFEMARQLQQQGEKIALLVFLDTAYPAQRTTPLPLLKRLDRRLGPLLLGKREHASRPKKATPPTSNAPLSPTIRTVTETNQAALRSYKPQPYPGPITQLMTANPVHRSVDDPRLVWGQLTSFGLEIHPIEGNHTNMLNEPHIQNVAAVLRRCLDRVLEPR</sequence>
<dbReference type="Gene3D" id="3.40.50.1820">
    <property type="entry name" value="alpha/beta hydrolase"/>
    <property type="match status" value="1"/>
</dbReference>
<organism evidence="8 9">
    <name type="scientific">Armatimonas rosea</name>
    <dbReference type="NCBI Taxonomy" id="685828"/>
    <lineage>
        <taxon>Bacteria</taxon>
        <taxon>Bacillati</taxon>
        <taxon>Armatimonadota</taxon>
        <taxon>Armatimonadia</taxon>
        <taxon>Armatimonadales</taxon>
        <taxon>Armatimonadaceae</taxon>
        <taxon>Armatimonas</taxon>
    </lineage>
</organism>
<dbReference type="Gene3D" id="3.30.300.30">
    <property type="match status" value="2"/>
</dbReference>
<accession>A0A7W9W599</accession>
<dbReference type="FunFam" id="3.40.50.12780:FF:000012">
    <property type="entry name" value="Non-ribosomal peptide synthetase"/>
    <property type="match status" value="1"/>
</dbReference>
<comment type="caution">
    <text evidence="8">The sequence shown here is derived from an EMBL/GenBank/DDBJ whole genome shotgun (WGS) entry which is preliminary data.</text>
</comment>
<dbReference type="SUPFAM" id="SSF56801">
    <property type="entry name" value="Acetyl-CoA synthetase-like"/>
    <property type="match status" value="2"/>
</dbReference>
<dbReference type="GO" id="GO:0043041">
    <property type="term" value="P:amino acid activation for nonribosomal peptide biosynthetic process"/>
    <property type="evidence" value="ECO:0007669"/>
    <property type="project" value="TreeGrafter"/>
</dbReference>
<dbReference type="InterPro" id="IPR006162">
    <property type="entry name" value="Ppantetheine_attach_site"/>
</dbReference>
<dbReference type="GO" id="GO:0031177">
    <property type="term" value="F:phosphopantetheine binding"/>
    <property type="evidence" value="ECO:0007669"/>
    <property type="project" value="InterPro"/>
</dbReference>
<keyword evidence="5" id="KW-0436">Ligase</keyword>
<evidence type="ECO:0000256" key="3">
    <source>
        <dbReference type="ARBA" id="ARBA00022450"/>
    </source>
</evidence>
<dbReference type="SUPFAM" id="SSF52777">
    <property type="entry name" value="CoA-dependent acyltransferases"/>
    <property type="match status" value="2"/>
</dbReference>
<dbReference type="InterPro" id="IPR042099">
    <property type="entry name" value="ANL_N_sf"/>
</dbReference>
<feature type="region of interest" description="Disordered" evidence="6">
    <location>
        <begin position="1779"/>
        <end position="1801"/>
    </location>
</feature>
<evidence type="ECO:0000256" key="5">
    <source>
        <dbReference type="ARBA" id="ARBA00022598"/>
    </source>
</evidence>
<name>A0A7W9W599_ARMRO</name>
<evidence type="ECO:0000256" key="1">
    <source>
        <dbReference type="ARBA" id="ARBA00001957"/>
    </source>
</evidence>
<dbReference type="NCBIfam" id="TIGR01733">
    <property type="entry name" value="AA-adenyl-dom"/>
    <property type="match status" value="1"/>
</dbReference>
<feature type="compositionally biased region" description="Polar residues" evidence="6">
    <location>
        <begin position="1792"/>
        <end position="1801"/>
    </location>
</feature>
<dbReference type="InterPro" id="IPR023213">
    <property type="entry name" value="CAT-like_dom_sf"/>
</dbReference>
<evidence type="ECO:0000259" key="7">
    <source>
        <dbReference type="PROSITE" id="PS50075"/>
    </source>
</evidence>
<dbReference type="Gene3D" id="3.30.559.30">
    <property type="entry name" value="Nonribosomal peptide synthetase, condensation domain"/>
    <property type="match status" value="1"/>
</dbReference>
<proteinExistence type="inferred from homology"/>
<feature type="domain" description="Carrier" evidence="7">
    <location>
        <begin position="1559"/>
        <end position="1634"/>
    </location>
</feature>
<dbReference type="InterPro" id="IPR009081">
    <property type="entry name" value="PP-bd_ACP"/>
</dbReference>
<keyword evidence="3" id="KW-0596">Phosphopantetheine</keyword>
<dbReference type="CDD" id="cd05926">
    <property type="entry name" value="FACL_fum10p_like"/>
    <property type="match status" value="1"/>
</dbReference>
<dbReference type="FunFam" id="3.30.300.30:FF:000010">
    <property type="entry name" value="Enterobactin synthetase component F"/>
    <property type="match status" value="1"/>
</dbReference>
<dbReference type="SUPFAM" id="SSF53474">
    <property type="entry name" value="alpha/beta-Hydrolases"/>
    <property type="match status" value="1"/>
</dbReference>
<feature type="domain" description="Carrier" evidence="7">
    <location>
        <begin position="525"/>
        <end position="600"/>
    </location>
</feature>
<keyword evidence="4" id="KW-0597">Phosphoprotein</keyword>
<evidence type="ECO:0000256" key="6">
    <source>
        <dbReference type="SAM" id="MobiDB-lite"/>
    </source>
</evidence>
<reference evidence="8 9" key="1">
    <citation type="submission" date="2020-08" db="EMBL/GenBank/DDBJ databases">
        <title>Genomic Encyclopedia of Type Strains, Phase IV (KMG-IV): sequencing the most valuable type-strain genomes for metagenomic binning, comparative biology and taxonomic classification.</title>
        <authorList>
            <person name="Goeker M."/>
        </authorList>
    </citation>
    <scope>NUCLEOTIDE SEQUENCE [LARGE SCALE GENOMIC DNA]</scope>
    <source>
        <strain evidence="8 9">DSM 23562</strain>
    </source>
</reference>
<dbReference type="PANTHER" id="PTHR45527:SF1">
    <property type="entry name" value="FATTY ACID SYNTHASE"/>
    <property type="match status" value="1"/>
</dbReference>
<dbReference type="InterPro" id="IPR000873">
    <property type="entry name" value="AMP-dep_synth/lig_dom"/>
</dbReference>
<dbReference type="InterPro" id="IPR036736">
    <property type="entry name" value="ACP-like_sf"/>
</dbReference>
<dbReference type="GO" id="GO:0044550">
    <property type="term" value="P:secondary metabolite biosynthetic process"/>
    <property type="evidence" value="ECO:0007669"/>
    <property type="project" value="UniProtKB-ARBA"/>
</dbReference>
<dbReference type="FunFam" id="1.10.1200.10:FF:000005">
    <property type="entry name" value="Nonribosomal peptide synthetase 1"/>
    <property type="match status" value="2"/>
</dbReference>
<dbReference type="InterPro" id="IPR001031">
    <property type="entry name" value="Thioesterase"/>
</dbReference>
<dbReference type="RefSeq" id="WP_184191853.1">
    <property type="nucleotide sequence ID" value="NZ_JACHGW010000001.1"/>
</dbReference>
<dbReference type="FunFam" id="3.40.50.980:FF:000002">
    <property type="entry name" value="Enterobactin synthetase component F"/>
    <property type="match status" value="1"/>
</dbReference>
<keyword evidence="9" id="KW-1185">Reference proteome</keyword>
<dbReference type="InterPro" id="IPR045310">
    <property type="entry name" value="Pcs60-like"/>
</dbReference>
<dbReference type="Gene3D" id="1.10.1200.10">
    <property type="entry name" value="ACP-like"/>
    <property type="match status" value="2"/>
</dbReference>
<gene>
    <name evidence="8" type="ORF">HNQ39_000109</name>
</gene>
<dbReference type="CDD" id="cd19531">
    <property type="entry name" value="LCL_NRPS-like"/>
    <property type="match status" value="1"/>
</dbReference>
<dbReference type="PROSITE" id="PS00455">
    <property type="entry name" value="AMP_BINDING"/>
    <property type="match status" value="2"/>
</dbReference>
<dbReference type="CDD" id="cd05930">
    <property type="entry name" value="A_NRPS"/>
    <property type="match status" value="1"/>
</dbReference>
<dbReference type="Pfam" id="PF13193">
    <property type="entry name" value="AMP-binding_C"/>
    <property type="match status" value="2"/>
</dbReference>
<evidence type="ECO:0000256" key="4">
    <source>
        <dbReference type="ARBA" id="ARBA00022553"/>
    </source>
</evidence>
<evidence type="ECO:0000313" key="9">
    <source>
        <dbReference type="Proteomes" id="UP000520814"/>
    </source>
</evidence>
<dbReference type="Pfam" id="PF00501">
    <property type="entry name" value="AMP-binding"/>
    <property type="match status" value="2"/>
</dbReference>
<dbReference type="PANTHER" id="PTHR45527">
    <property type="entry name" value="NONRIBOSOMAL PEPTIDE SYNTHETASE"/>
    <property type="match status" value="1"/>
</dbReference>
<dbReference type="Pfam" id="PF00550">
    <property type="entry name" value="PP-binding"/>
    <property type="match status" value="2"/>
</dbReference>
<dbReference type="PROSITE" id="PS00012">
    <property type="entry name" value="PHOSPHOPANTETHEINE"/>
    <property type="match status" value="1"/>
</dbReference>
<evidence type="ECO:0000313" key="8">
    <source>
        <dbReference type="EMBL" id="MBB6048347.1"/>
    </source>
</evidence>
<dbReference type="Pfam" id="PF00975">
    <property type="entry name" value="Thioesterase"/>
    <property type="match status" value="1"/>
</dbReference>
<dbReference type="InterPro" id="IPR025110">
    <property type="entry name" value="AMP-bd_C"/>
</dbReference>
<dbReference type="Gene3D" id="3.40.50.12780">
    <property type="entry name" value="N-terminal domain of ligase-like"/>
    <property type="match status" value="2"/>
</dbReference>
<dbReference type="PROSITE" id="PS50075">
    <property type="entry name" value="CARRIER"/>
    <property type="match status" value="2"/>
</dbReference>
<protein>
    <submittedName>
        <fullName evidence="8">Amino acid adenylation domain-containing protein</fullName>
    </submittedName>
</protein>
<dbReference type="InterPro" id="IPR020845">
    <property type="entry name" value="AMP-binding_CS"/>
</dbReference>
<comment type="similarity">
    <text evidence="2">Belongs to the ATP-dependent AMP-binding enzyme family.</text>
</comment>
<dbReference type="Gene3D" id="3.30.559.10">
    <property type="entry name" value="Chloramphenicol acetyltransferase-like domain"/>
    <property type="match status" value="1"/>
</dbReference>
<dbReference type="EMBL" id="JACHGW010000001">
    <property type="protein sequence ID" value="MBB6048347.1"/>
    <property type="molecule type" value="Genomic_DNA"/>
</dbReference>
<dbReference type="InterPro" id="IPR001242">
    <property type="entry name" value="Condensation_dom"/>
</dbReference>
<dbReference type="GO" id="GO:0005829">
    <property type="term" value="C:cytosol"/>
    <property type="evidence" value="ECO:0007669"/>
    <property type="project" value="TreeGrafter"/>
</dbReference>
<dbReference type="SUPFAM" id="SSF47336">
    <property type="entry name" value="ACP-like"/>
    <property type="match status" value="2"/>
</dbReference>
<comment type="cofactor">
    <cofactor evidence="1">
        <name>pantetheine 4'-phosphate</name>
        <dbReference type="ChEBI" id="CHEBI:47942"/>
    </cofactor>
</comment>
<dbReference type="InterPro" id="IPR010071">
    <property type="entry name" value="AA_adenyl_dom"/>
</dbReference>
<dbReference type="InterPro" id="IPR020806">
    <property type="entry name" value="PKS_PP-bd"/>
</dbReference>
<dbReference type="Pfam" id="PF00668">
    <property type="entry name" value="Condensation"/>
    <property type="match status" value="1"/>
</dbReference>
<dbReference type="GO" id="GO:0016874">
    <property type="term" value="F:ligase activity"/>
    <property type="evidence" value="ECO:0007669"/>
    <property type="project" value="UniProtKB-KW"/>
</dbReference>
<dbReference type="FunFam" id="2.30.38.10:FF:000001">
    <property type="entry name" value="Non-ribosomal peptide synthetase PvdI"/>
    <property type="match status" value="1"/>
</dbReference>
<evidence type="ECO:0000256" key="2">
    <source>
        <dbReference type="ARBA" id="ARBA00006432"/>
    </source>
</evidence>
<dbReference type="InterPro" id="IPR029058">
    <property type="entry name" value="AB_hydrolase_fold"/>
</dbReference>
<dbReference type="Proteomes" id="UP000520814">
    <property type="component" value="Unassembled WGS sequence"/>
</dbReference>